<dbReference type="PANTHER" id="PTHR43709">
    <property type="entry name" value="ACONITATE ISOMERASE-RELATED"/>
    <property type="match status" value="1"/>
</dbReference>
<dbReference type="Proteomes" id="UP001198962">
    <property type="component" value="Unassembled WGS sequence"/>
</dbReference>
<sequence>MRGEQSNVTKIPVTIMRGGTSKGVYILEKNMPEDRGEWDELLLRMMGSPDKKQIDGLGGSQSVTSKVAIVGVSKREDADVDYTFAQVSVDKPIVSYKGNCGNISSGVGPFAIEKGLVKGDGKTTSVRIYNTNTDKIISEDVQTREGAVVYDGDFQIAGVPGSASPIRLKFIDPAGTLGHGLLPTGHAVDILEVPGYGKVEVSIVDAANPLVFVKAKDLGLTGKELPDELNADEEKLNLLETIRGLSAVKLGLIEDYTKSAWETPGIPKMTFVAEPETYVTSDGTKIEKDQIDLLSRMMSMQKTHPSYAMTGAMCTAGAAVVPGSVVQQVLNPNVDTQFIRIGHPGGILECGVDYQKKDDEPVIEDTFGFRTANLLMEGVAMVRR</sequence>
<dbReference type="RefSeq" id="WP_308450230.1">
    <property type="nucleotide sequence ID" value="NZ_JAJEPU010000001.1"/>
</dbReference>
<keyword evidence="4" id="KW-1185">Reference proteome</keyword>
<dbReference type="Gene3D" id="3.10.310.10">
    <property type="entry name" value="Diaminopimelate Epimerase, Chain A, domain 1"/>
    <property type="match status" value="2"/>
</dbReference>
<dbReference type="PANTHER" id="PTHR43709:SF2">
    <property type="entry name" value="DUF453 DOMAIN PROTEIN (AFU_ORTHOLOGUE AFUA_6G00360)"/>
    <property type="match status" value="1"/>
</dbReference>
<protein>
    <submittedName>
        <fullName evidence="3">3-methylitaconate isomerase</fullName>
    </submittedName>
</protein>
<name>A0AAE3DJM2_9FIRM</name>
<gene>
    <name evidence="3" type="ORF">LKD32_00060</name>
</gene>
<evidence type="ECO:0000313" key="4">
    <source>
        <dbReference type="Proteomes" id="UP001198962"/>
    </source>
</evidence>
<dbReference type="SUPFAM" id="SSF54506">
    <property type="entry name" value="Diaminopimelate epimerase-like"/>
    <property type="match status" value="2"/>
</dbReference>
<organism evidence="3 4">
    <name type="scientific">Brotaphodocola catenula</name>
    <dbReference type="NCBI Taxonomy" id="2885361"/>
    <lineage>
        <taxon>Bacteria</taxon>
        <taxon>Bacillati</taxon>
        <taxon>Bacillota</taxon>
        <taxon>Clostridia</taxon>
        <taxon>Lachnospirales</taxon>
        <taxon>Lachnospiraceae</taxon>
        <taxon>Brotaphodocola</taxon>
    </lineage>
</organism>
<keyword evidence="2 3" id="KW-0413">Isomerase</keyword>
<evidence type="ECO:0000313" key="3">
    <source>
        <dbReference type="EMBL" id="MCC2163293.1"/>
    </source>
</evidence>
<dbReference type="InterPro" id="IPR007400">
    <property type="entry name" value="PrpF-like"/>
</dbReference>
<dbReference type="AlphaFoldDB" id="A0AAE3DJM2"/>
<dbReference type="Pfam" id="PF04303">
    <property type="entry name" value="PrpF"/>
    <property type="match status" value="1"/>
</dbReference>
<proteinExistence type="inferred from homology"/>
<reference evidence="3" key="1">
    <citation type="submission" date="2021-10" db="EMBL/GenBank/DDBJ databases">
        <title>Anaerobic single-cell dispensing facilitates the cultivation of human gut bacteria.</title>
        <authorList>
            <person name="Afrizal A."/>
        </authorList>
    </citation>
    <scope>NUCLEOTIDE SEQUENCE</scope>
    <source>
        <strain evidence="3">CLA-AA-H274</strain>
    </source>
</reference>
<dbReference type="GO" id="GO:0016853">
    <property type="term" value="F:isomerase activity"/>
    <property type="evidence" value="ECO:0007669"/>
    <property type="project" value="UniProtKB-KW"/>
</dbReference>
<evidence type="ECO:0000256" key="1">
    <source>
        <dbReference type="ARBA" id="ARBA00007673"/>
    </source>
</evidence>
<evidence type="ECO:0000256" key="2">
    <source>
        <dbReference type="ARBA" id="ARBA00023235"/>
    </source>
</evidence>
<comment type="caution">
    <text evidence="3">The sequence shown here is derived from an EMBL/GenBank/DDBJ whole genome shotgun (WGS) entry which is preliminary data.</text>
</comment>
<accession>A0AAE3DJM2</accession>
<comment type="similarity">
    <text evidence="1">Belongs to the PrpF family.</text>
</comment>
<dbReference type="EMBL" id="JAJEPU010000001">
    <property type="protein sequence ID" value="MCC2163293.1"/>
    <property type="molecule type" value="Genomic_DNA"/>
</dbReference>